<keyword evidence="2" id="KW-1185">Reference proteome</keyword>
<dbReference type="AlphaFoldDB" id="A0A8I5U5L2"/>
<evidence type="ECO:0000313" key="1">
    <source>
        <dbReference type="Ensembl" id="ENSPPYP00000035555.1"/>
    </source>
</evidence>
<dbReference type="GeneTree" id="ENSGT00940000164457"/>
<protein>
    <submittedName>
        <fullName evidence="1">Uncharacterized protein</fullName>
    </submittedName>
</protein>
<name>A0A8I5U5L2_PONAB</name>
<proteinExistence type="predicted"/>
<dbReference type="AntiFam" id="ANF00059">
    <property type="entry name" value="Ret finger protein-like 3 antisense"/>
</dbReference>
<organism evidence="1 2">
    <name type="scientific">Pongo abelii</name>
    <name type="common">Sumatran orangutan</name>
    <name type="synonym">Pongo pygmaeus abelii</name>
    <dbReference type="NCBI Taxonomy" id="9601"/>
    <lineage>
        <taxon>Eukaryota</taxon>
        <taxon>Metazoa</taxon>
        <taxon>Chordata</taxon>
        <taxon>Craniata</taxon>
        <taxon>Vertebrata</taxon>
        <taxon>Euteleostomi</taxon>
        <taxon>Mammalia</taxon>
        <taxon>Eutheria</taxon>
        <taxon>Euarchontoglires</taxon>
        <taxon>Primates</taxon>
        <taxon>Haplorrhini</taxon>
        <taxon>Catarrhini</taxon>
        <taxon>Hominidae</taxon>
        <taxon>Pongo</taxon>
    </lineage>
</organism>
<reference evidence="1 2" key="1">
    <citation type="submission" date="2008-02" db="EMBL/GenBank/DDBJ databases">
        <title>A 6x draft sequence assembly of the Pongo pygmaeus abelii genome.</title>
        <authorList>
            <person name="Wilson R.K."/>
            <person name="Mardis E."/>
        </authorList>
    </citation>
    <scope>NUCLEOTIDE SEQUENCE [LARGE SCALE GENOMIC DNA]</scope>
</reference>
<dbReference type="Ensembl" id="ENSPPYT00000037300.1">
    <property type="protein sequence ID" value="ENSPPYP00000035555.1"/>
    <property type="gene ID" value="ENSPPYG00000012046.2"/>
</dbReference>
<sequence length="164" mass="19037">MRMWSIVKETGFPEVLRRYAVYTIQHRRHHDSWVKKKMYPQEDDFHHTVFSNLERLDKLQPTLEASEESLVHKDRGDGERPVNARVVQVAPLRCESSKLESLAKKTIWMPRKVPPSLDNAYLNLETDSHCRRCSESCPLASLVQVCPGGWPSISSLWGRCTRHL</sequence>
<accession>A0A8I5U5L2</accession>
<reference evidence="1" key="3">
    <citation type="submission" date="2025-09" db="UniProtKB">
        <authorList>
            <consortium name="Ensembl"/>
        </authorList>
    </citation>
    <scope>IDENTIFICATION</scope>
</reference>
<dbReference type="Proteomes" id="UP000001595">
    <property type="component" value="Chromosome 22"/>
</dbReference>
<evidence type="ECO:0000313" key="2">
    <source>
        <dbReference type="Proteomes" id="UP000001595"/>
    </source>
</evidence>
<reference evidence="1" key="2">
    <citation type="submission" date="2025-08" db="UniProtKB">
        <authorList>
            <consortium name="Ensembl"/>
        </authorList>
    </citation>
    <scope>IDENTIFICATION</scope>
</reference>